<proteinExistence type="inferred from homology"/>
<evidence type="ECO:0000256" key="4">
    <source>
        <dbReference type="ARBA" id="ARBA00023136"/>
    </source>
</evidence>
<dbReference type="Pfam" id="PF12127">
    <property type="entry name" value="FloA"/>
    <property type="match status" value="1"/>
</dbReference>
<evidence type="ECO:0000256" key="3">
    <source>
        <dbReference type="ARBA" id="ARBA00022989"/>
    </source>
</evidence>
<comment type="function">
    <text evidence="5">Found in functional membrane microdomains (FMM) that may be equivalent to eukaryotic membrane rafts FMMs are highly dynamic and increase in number as cells age. Flotillins are thought to be important factors in membrane fluidity.</text>
</comment>
<comment type="caution">
    <text evidence="5">Lacks conserved residue(s) required for the propagation of feature annotation.</text>
</comment>
<evidence type="ECO:0000313" key="8">
    <source>
        <dbReference type="EMBL" id="UZD22710.1"/>
    </source>
</evidence>
<comment type="subunit">
    <text evidence="5">Homooligomerizes.</text>
</comment>
<organism evidence="8 9">
    <name type="scientific">Algoriphagus halophytocola</name>
    <dbReference type="NCBI Taxonomy" id="2991499"/>
    <lineage>
        <taxon>Bacteria</taxon>
        <taxon>Pseudomonadati</taxon>
        <taxon>Bacteroidota</taxon>
        <taxon>Cytophagia</taxon>
        <taxon>Cytophagales</taxon>
        <taxon>Cyclobacteriaceae</taxon>
        <taxon>Algoriphagus</taxon>
    </lineage>
</organism>
<sequence>MDPSSSMFILIAAVAAIVVLFIFLYFVPVGLWITAIFSNVRVGLLELVGMRFRKVPPGIIVNSLITATKAGLELNTGDLETHYLAGGNVPNVIRALISADKANINLSFKQATAIDLAGRDVFEAVQISVNPKVINTPNVAAVAADGIQLVAKARVTVRANIAQLVGGAGEETILARVGEGIVTSIGSASNHKSVLENPDKISKLVLQRGLDAGTAFEILSIDIADIDVGTNIGAKLQIDQASADLKVAEAKAEERRAMAVALEQEMRARNVEMRAKVVEAEAEVPKALAEAFRSGRLGVMDYYKMENIQSDTSMRESIAKSDESKDSGKGKSDK</sequence>
<comment type="similarity">
    <text evidence="5">Belongs to the flotillin-like FloA family.</text>
</comment>
<dbReference type="HAMAP" id="MF_01562">
    <property type="entry name" value="FloA"/>
    <property type="match status" value="1"/>
</dbReference>
<feature type="region of interest" description="Disordered" evidence="7">
    <location>
        <begin position="313"/>
        <end position="334"/>
    </location>
</feature>
<keyword evidence="2 5" id="KW-0812">Transmembrane</keyword>
<dbReference type="Proteomes" id="UP001163156">
    <property type="component" value="Chromosome"/>
</dbReference>
<evidence type="ECO:0000313" key="9">
    <source>
        <dbReference type="Proteomes" id="UP001163156"/>
    </source>
</evidence>
<evidence type="ECO:0000256" key="1">
    <source>
        <dbReference type="ARBA" id="ARBA00022475"/>
    </source>
</evidence>
<comment type="subcellular location">
    <subcellularLocation>
        <location evidence="5">Cell membrane</location>
        <topology evidence="5">Single-pass membrane protein</topology>
    </subcellularLocation>
    <subcellularLocation>
        <location evidence="5">Membrane raft</location>
        <topology evidence="5">Single-pass membrane protein</topology>
    </subcellularLocation>
</comment>
<name>A0ABY6MFX2_9BACT</name>
<dbReference type="InterPro" id="IPR022853">
    <property type="entry name" value="FloA"/>
</dbReference>
<keyword evidence="9" id="KW-1185">Reference proteome</keyword>
<keyword evidence="3 5" id="KW-1133">Transmembrane helix</keyword>
<feature type="coiled-coil region" evidence="6">
    <location>
        <begin position="238"/>
        <end position="283"/>
    </location>
</feature>
<evidence type="ECO:0000256" key="5">
    <source>
        <dbReference type="HAMAP-Rule" id="MF_01562"/>
    </source>
</evidence>
<protein>
    <recommendedName>
        <fullName evidence="5">Flotillin-like protein FloA</fullName>
    </recommendedName>
</protein>
<keyword evidence="4 5" id="KW-0472">Membrane</keyword>
<evidence type="ECO:0000256" key="2">
    <source>
        <dbReference type="ARBA" id="ARBA00022692"/>
    </source>
</evidence>
<gene>
    <name evidence="5 8" type="primary">floA</name>
    <name evidence="8" type="ORF">OM944_18915</name>
</gene>
<feature type="transmembrane region" description="Helical" evidence="5">
    <location>
        <begin position="7"/>
        <end position="26"/>
    </location>
</feature>
<keyword evidence="6" id="KW-0175">Coiled coil</keyword>
<dbReference type="EMBL" id="CP110226">
    <property type="protein sequence ID" value="UZD22710.1"/>
    <property type="molecule type" value="Genomic_DNA"/>
</dbReference>
<evidence type="ECO:0000256" key="7">
    <source>
        <dbReference type="SAM" id="MobiDB-lite"/>
    </source>
</evidence>
<dbReference type="RefSeq" id="WP_264809232.1">
    <property type="nucleotide sequence ID" value="NZ_CP110226.1"/>
</dbReference>
<accession>A0ABY6MFX2</accession>
<dbReference type="NCBIfam" id="NF010186">
    <property type="entry name" value="PRK13665.1"/>
    <property type="match status" value="1"/>
</dbReference>
<reference evidence="8" key="1">
    <citation type="submission" date="2022-10" db="EMBL/GenBank/DDBJ databases">
        <title>Algoriphagus sp. a novel bacteria isolate from halophytes salicornia europaea.</title>
        <authorList>
            <person name="Peng Y."/>
            <person name="Jiang L."/>
            <person name="Lee J."/>
        </authorList>
    </citation>
    <scope>NUCLEOTIDE SEQUENCE</scope>
    <source>
        <strain evidence="8">TR-M5</strain>
    </source>
</reference>
<evidence type="ECO:0000256" key="6">
    <source>
        <dbReference type="SAM" id="Coils"/>
    </source>
</evidence>
<keyword evidence="1 5" id="KW-1003">Cell membrane</keyword>